<dbReference type="SUPFAM" id="SSF53850">
    <property type="entry name" value="Periplasmic binding protein-like II"/>
    <property type="match status" value="1"/>
</dbReference>
<dbReference type="PRINTS" id="PR00039">
    <property type="entry name" value="HTHLYSR"/>
</dbReference>
<evidence type="ECO:0000256" key="2">
    <source>
        <dbReference type="ARBA" id="ARBA00023015"/>
    </source>
</evidence>
<dbReference type="InterPro" id="IPR036390">
    <property type="entry name" value="WH_DNA-bd_sf"/>
</dbReference>
<dbReference type="EMBL" id="JAVKGT010000001">
    <property type="protein sequence ID" value="MDR5710607.1"/>
    <property type="molecule type" value="Genomic_DNA"/>
</dbReference>
<dbReference type="PANTHER" id="PTHR30118:SF15">
    <property type="entry name" value="TRANSCRIPTIONAL REGULATORY PROTEIN"/>
    <property type="match status" value="1"/>
</dbReference>
<keyword evidence="7" id="KW-1185">Reference proteome</keyword>
<gene>
    <name evidence="6" type="ORF">RH857_00420</name>
</gene>
<evidence type="ECO:0000313" key="7">
    <source>
        <dbReference type="Proteomes" id="UP001260872"/>
    </source>
</evidence>
<evidence type="ECO:0000313" key="6">
    <source>
        <dbReference type="EMBL" id="MDR5710607.1"/>
    </source>
</evidence>
<dbReference type="PANTHER" id="PTHR30118">
    <property type="entry name" value="HTH-TYPE TRANSCRIPTIONAL REGULATOR LEUO-RELATED"/>
    <property type="match status" value="1"/>
</dbReference>
<keyword evidence="3" id="KW-0238">DNA-binding</keyword>
<evidence type="ECO:0000256" key="1">
    <source>
        <dbReference type="ARBA" id="ARBA00009437"/>
    </source>
</evidence>
<protein>
    <submittedName>
        <fullName evidence="6">LysR family transcriptional regulator</fullName>
    </submittedName>
</protein>
<evidence type="ECO:0000256" key="4">
    <source>
        <dbReference type="ARBA" id="ARBA00023163"/>
    </source>
</evidence>
<dbReference type="Gene3D" id="1.10.10.10">
    <property type="entry name" value="Winged helix-like DNA-binding domain superfamily/Winged helix DNA-binding domain"/>
    <property type="match status" value="1"/>
</dbReference>
<keyword evidence="4" id="KW-0804">Transcription</keyword>
<dbReference type="InterPro" id="IPR036388">
    <property type="entry name" value="WH-like_DNA-bd_sf"/>
</dbReference>
<dbReference type="InterPro" id="IPR005119">
    <property type="entry name" value="LysR_subst-bd"/>
</dbReference>
<dbReference type="InterPro" id="IPR050389">
    <property type="entry name" value="LysR-type_TF"/>
</dbReference>
<proteinExistence type="inferred from homology"/>
<comment type="similarity">
    <text evidence="1">Belongs to the LysR transcriptional regulatory family.</text>
</comment>
<sequence>MDLNLLRVFAAVYEEGSLSGAAGRLHLTQPTISHSCQKLRRHYGDPLFVRTGRGVRPTSFADDLYRQVGAHVQALDGIAAQRVSFDPAIARQEFVLCLSDIGESAFLPTILSRLMVEAPGVTVQSVPVDVATAAERLSRGECDVVITSGHLEATTESWVIRRDSYCFVHHPAATVPLKDGRYAEVPFVFGHPSLGHHPPVQRLLESEGFSGVRYSTVQSFSSLPYILTTLPGASVAPELIVRHWRHLWPQLRLTPLPTGEGIPEVRLHRRPGAVTPALDWFCAFVLDAARSATASLPK</sequence>
<organism evidence="6 7">
    <name type="scientific">Nesterenkonia flava</name>
    <dbReference type="NCBI Taxonomy" id="469799"/>
    <lineage>
        <taxon>Bacteria</taxon>
        <taxon>Bacillati</taxon>
        <taxon>Actinomycetota</taxon>
        <taxon>Actinomycetes</taxon>
        <taxon>Micrococcales</taxon>
        <taxon>Micrococcaceae</taxon>
        <taxon>Nesterenkonia</taxon>
    </lineage>
</organism>
<comment type="caution">
    <text evidence="6">The sequence shown here is derived from an EMBL/GenBank/DDBJ whole genome shotgun (WGS) entry which is preliminary data.</text>
</comment>
<reference evidence="7" key="1">
    <citation type="submission" date="2023-07" db="EMBL/GenBank/DDBJ databases">
        <title>Description of three actinobacteria isolated from air of manufacturing shop in a pharmaceutical factory.</title>
        <authorList>
            <person name="Zhang D.-F."/>
        </authorList>
    </citation>
    <scope>NUCLEOTIDE SEQUENCE [LARGE SCALE GENOMIC DNA]</scope>
    <source>
        <strain evidence="7">CCTCC AB 207010</strain>
    </source>
</reference>
<keyword evidence="2" id="KW-0805">Transcription regulation</keyword>
<dbReference type="Gene3D" id="3.40.190.10">
    <property type="entry name" value="Periplasmic binding protein-like II"/>
    <property type="match status" value="2"/>
</dbReference>
<name>A0ABU1FPP0_9MICC</name>
<evidence type="ECO:0000259" key="5">
    <source>
        <dbReference type="PROSITE" id="PS50931"/>
    </source>
</evidence>
<accession>A0ABU1FPP0</accession>
<dbReference type="Proteomes" id="UP001260872">
    <property type="component" value="Unassembled WGS sequence"/>
</dbReference>
<dbReference type="Pfam" id="PF00126">
    <property type="entry name" value="HTH_1"/>
    <property type="match status" value="1"/>
</dbReference>
<evidence type="ECO:0000256" key="3">
    <source>
        <dbReference type="ARBA" id="ARBA00023125"/>
    </source>
</evidence>
<dbReference type="RefSeq" id="WP_310535998.1">
    <property type="nucleotide sequence ID" value="NZ_BAAAOC010000008.1"/>
</dbReference>
<dbReference type="SUPFAM" id="SSF46785">
    <property type="entry name" value="Winged helix' DNA-binding domain"/>
    <property type="match status" value="1"/>
</dbReference>
<dbReference type="PROSITE" id="PS50931">
    <property type="entry name" value="HTH_LYSR"/>
    <property type="match status" value="1"/>
</dbReference>
<dbReference type="InterPro" id="IPR000847">
    <property type="entry name" value="LysR_HTH_N"/>
</dbReference>
<dbReference type="Pfam" id="PF03466">
    <property type="entry name" value="LysR_substrate"/>
    <property type="match status" value="1"/>
</dbReference>
<feature type="domain" description="HTH lysR-type" evidence="5">
    <location>
        <begin position="1"/>
        <end position="58"/>
    </location>
</feature>